<sequence length="171" mass="18811">MIITGIDPGSRTSGFVSWDPEKEKIISYEEKAANDSLLIGLRKPNLIKDHIVAIEQIRGYGIVAGDDTFDTCEYAGRFREAHEGKGGKVMMIPRKDIKRHLCGNTTTNDKYIRQALIDRFGDVGTKKKPGPLYGISGHLWAALAVCITCADTCHDEGKMIDACKIAEEIGL</sequence>
<evidence type="ECO:0000313" key="1">
    <source>
        <dbReference type="EMBL" id="QJA54931.1"/>
    </source>
</evidence>
<proteinExistence type="predicted"/>
<gene>
    <name evidence="1" type="ORF">TM448A06204_0008</name>
    <name evidence="2" type="ORF">TM448B05910_0005</name>
</gene>
<dbReference type="EMBL" id="MT145141">
    <property type="protein sequence ID" value="QJI04026.1"/>
    <property type="molecule type" value="Genomic_DNA"/>
</dbReference>
<organism evidence="1">
    <name type="scientific">viral metagenome</name>
    <dbReference type="NCBI Taxonomy" id="1070528"/>
    <lineage>
        <taxon>unclassified sequences</taxon>
        <taxon>metagenomes</taxon>
        <taxon>organismal metagenomes</taxon>
    </lineage>
</organism>
<evidence type="ECO:0000313" key="2">
    <source>
        <dbReference type="EMBL" id="QJI04026.1"/>
    </source>
</evidence>
<accession>A0A6H2A5L9</accession>
<protein>
    <submittedName>
        <fullName evidence="1">Uncharacterized protein</fullName>
    </submittedName>
</protein>
<dbReference type="GO" id="GO:0003676">
    <property type="term" value="F:nucleic acid binding"/>
    <property type="evidence" value="ECO:0007669"/>
    <property type="project" value="InterPro"/>
</dbReference>
<dbReference type="AlphaFoldDB" id="A0A6H2A5L9"/>
<name>A0A6H2A5L9_9ZZZZ</name>
<dbReference type="EMBL" id="MT144551">
    <property type="protein sequence ID" value="QJA54931.1"/>
    <property type="molecule type" value="Genomic_DNA"/>
</dbReference>
<dbReference type="Gene3D" id="3.30.420.10">
    <property type="entry name" value="Ribonuclease H-like superfamily/Ribonuclease H"/>
    <property type="match status" value="1"/>
</dbReference>
<dbReference type="InterPro" id="IPR036397">
    <property type="entry name" value="RNaseH_sf"/>
</dbReference>
<reference evidence="1" key="1">
    <citation type="submission" date="2020-03" db="EMBL/GenBank/DDBJ databases">
        <title>The deep terrestrial virosphere.</title>
        <authorList>
            <person name="Holmfeldt K."/>
            <person name="Nilsson E."/>
            <person name="Simone D."/>
            <person name="Lopez-Fernandez M."/>
            <person name="Wu X."/>
            <person name="de Brujin I."/>
            <person name="Lundin D."/>
            <person name="Andersson A."/>
            <person name="Bertilsson S."/>
            <person name="Dopson M."/>
        </authorList>
    </citation>
    <scope>NUCLEOTIDE SEQUENCE</scope>
    <source>
        <strain evidence="1">TM448A06204</strain>
        <strain evidence="2">TM448B05910</strain>
    </source>
</reference>